<evidence type="ECO:0000313" key="1">
    <source>
        <dbReference type="EMBL" id="EFA43520.1"/>
    </source>
</evidence>
<evidence type="ECO:0008006" key="3">
    <source>
        <dbReference type="Google" id="ProtNLM"/>
    </source>
</evidence>
<name>D1PYH5_9BACT</name>
<gene>
    <name evidence="1" type="ORF">HMPREF0645_2010</name>
</gene>
<dbReference type="AlphaFoldDB" id="D1PYH5"/>
<keyword evidence="2" id="KW-1185">Reference proteome</keyword>
<dbReference type="OrthoDB" id="1081427at2"/>
<dbReference type="EMBL" id="ACKS01000078">
    <property type="protein sequence ID" value="EFA43520.1"/>
    <property type="molecule type" value="Genomic_DNA"/>
</dbReference>
<sequence length="305" mass="35004">MNRLLLYIMTLVTLLVFLGCGQSYEQKQALTRKQHRETARRDSAALKIATTPTMDCLPLFIAMEDSLFQKGGVDVHLRTRKSQLDGDTLIAGAHVEGFVTDLIRAERLRKGGIALRYVAATNSYWQFISNRLARVKELKQMSDKMVAITRYSATDYLAGLAIDSVKPKFDVYRVQINDVDIRLKMLLNNEMDASLLTEPQATSARLFKHIVLMDSRDKDIRLGVLAFREKALKDKNRQAQLDSFVKVYNQICDSINKYGVVHYHGIIKKYMHVDDRTIKALPKLQFQHAVPPRKKDVARAKRYWN</sequence>
<dbReference type="eggNOG" id="COG0715">
    <property type="taxonomic scope" value="Bacteria"/>
</dbReference>
<dbReference type="Gene3D" id="3.40.190.10">
    <property type="entry name" value="Periplasmic binding protein-like II"/>
    <property type="match status" value="2"/>
</dbReference>
<comment type="caution">
    <text evidence="1">The sequence shown here is derived from an EMBL/GenBank/DDBJ whole genome shotgun (WGS) entry which is preliminary data.</text>
</comment>
<protein>
    <recommendedName>
        <fullName evidence="3">SsuA/THI5-like domain-containing protein</fullName>
    </recommendedName>
</protein>
<dbReference type="Proteomes" id="UP000003160">
    <property type="component" value="Unassembled WGS sequence"/>
</dbReference>
<proteinExistence type="predicted"/>
<dbReference type="HOGENOM" id="CLU_028871_5_2_10"/>
<reference evidence="1 2" key="1">
    <citation type="submission" date="2009-10" db="EMBL/GenBank/DDBJ databases">
        <authorList>
            <person name="Qin X."/>
            <person name="Bachman B."/>
            <person name="Battles P."/>
            <person name="Bell A."/>
            <person name="Bess C."/>
            <person name="Bickham C."/>
            <person name="Chaboub L."/>
            <person name="Chen D."/>
            <person name="Coyle M."/>
            <person name="Deiros D.R."/>
            <person name="Dinh H."/>
            <person name="Forbes L."/>
            <person name="Fowler G."/>
            <person name="Francisco L."/>
            <person name="Fu Q."/>
            <person name="Gubbala S."/>
            <person name="Hale W."/>
            <person name="Han Y."/>
            <person name="Hemphill L."/>
            <person name="Highlander S.K."/>
            <person name="Hirani K."/>
            <person name="Hogues M."/>
            <person name="Jackson L."/>
            <person name="Jakkamsetti A."/>
            <person name="Javaid M."/>
            <person name="Jiang H."/>
            <person name="Korchina V."/>
            <person name="Kovar C."/>
            <person name="Lara F."/>
            <person name="Lee S."/>
            <person name="Mata R."/>
            <person name="Mathew T."/>
            <person name="Moen C."/>
            <person name="Morales K."/>
            <person name="Munidasa M."/>
            <person name="Nazareth L."/>
            <person name="Ngo R."/>
            <person name="Nguyen L."/>
            <person name="Okwuonu G."/>
            <person name="Ongeri F."/>
            <person name="Patil S."/>
            <person name="Petrosino J."/>
            <person name="Pham C."/>
            <person name="Pham P."/>
            <person name="Pu L.-L."/>
            <person name="Puazo M."/>
            <person name="Raj R."/>
            <person name="Reid J."/>
            <person name="Rouhana J."/>
            <person name="Saada N."/>
            <person name="Shang Y."/>
            <person name="Simmons D."/>
            <person name="Thornton R."/>
            <person name="Warren J."/>
            <person name="Weissenberger G."/>
            <person name="Zhang J."/>
            <person name="Zhang L."/>
            <person name="Zhou C."/>
            <person name="Zhu D."/>
            <person name="Muzny D."/>
            <person name="Worley K."/>
            <person name="Gibbs R."/>
        </authorList>
    </citation>
    <scope>NUCLEOTIDE SEQUENCE [LARGE SCALE GENOMIC DNA]</scope>
    <source>
        <strain evidence="1 2">DSM 17361</strain>
    </source>
</reference>
<evidence type="ECO:0000313" key="2">
    <source>
        <dbReference type="Proteomes" id="UP000003160"/>
    </source>
</evidence>
<dbReference type="RefSeq" id="WP_007174113.1">
    <property type="nucleotide sequence ID" value="NZ_GG704781.1"/>
</dbReference>
<organism evidence="1 2">
    <name type="scientific">Hallella bergensis DSM 17361</name>
    <dbReference type="NCBI Taxonomy" id="585502"/>
    <lineage>
        <taxon>Bacteria</taxon>
        <taxon>Pseudomonadati</taxon>
        <taxon>Bacteroidota</taxon>
        <taxon>Bacteroidia</taxon>
        <taxon>Bacteroidales</taxon>
        <taxon>Prevotellaceae</taxon>
        <taxon>Hallella</taxon>
    </lineage>
</organism>
<dbReference type="PROSITE" id="PS51257">
    <property type="entry name" value="PROKAR_LIPOPROTEIN"/>
    <property type="match status" value="1"/>
</dbReference>
<dbReference type="SUPFAM" id="SSF53850">
    <property type="entry name" value="Periplasmic binding protein-like II"/>
    <property type="match status" value="1"/>
</dbReference>
<accession>D1PYH5</accession>